<protein>
    <submittedName>
        <fullName evidence="2">Helix-turn-helix transcriptional regulator</fullName>
    </submittedName>
</protein>
<evidence type="ECO:0000313" key="2">
    <source>
        <dbReference type="EMBL" id="MCZ0691020.1"/>
    </source>
</evidence>
<dbReference type="EMBL" id="JAPRBD010000035">
    <property type="protein sequence ID" value="MCZ0691020.1"/>
    <property type="molecule type" value="Genomic_DNA"/>
</dbReference>
<dbReference type="AlphaFoldDB" id="A0AAJ1GF17"/>
<dbReference type="CDD" id="cd00093">
    <property type="entry name" value="HTH_XRE"/>
    <property type="match status" value="1"/>
</dbReference>
<dbReference type="SUPFAM" id="SSF47413">
    <property type="entry name" value="lambda repressor-like DNA-binding domains"/>
    <property type="match status" value="1"/>
</dbReference>
<comment type="caution">
    <text evidence="2">The sequence shown here is derived from an EMBL/GenBank/DDBJ whole genome shotgun (WGS) entry which is preliminary data.</text>
</comment>
<proteinExistence type="predicted"/>
<reference evidence="2" key="1">
    <citation type="submission" date="2022-11" db="EMBL/GenBank/DDBJ databases">
        <title>Temperate bacteriophages infecting mucin-degrading bacterium Ruminococcus gnavus from the human gut.</title>
        <authorList>
            <person name="Buttimer C."/>
        </authorList>
    </citation>
    <scope>NUCLEOTIDE SEQUENCE</scope>
    <source>
        <strain evidence="2">CCUG 52279</strain>
    </source>
</reference>
<evidence type="ECO:0000259" key="1">
    <source>
        <dbReference type="PROSITE" id="PS50943"/>
    </source>
</evidence>
<organism evidence="2 3">
    <name type="scientific">Mediterraneibacter gnavus</name>
    <name type="common">Ruminococcus gnavus</name>
    <dbReference type="NCBI Taxonomy" id="33038"/>
    <lineage>
        <taxon>Bacteria</taxon>
        <taxon>Bacillati</taxon>
        <taxon>Bacillota</taxon>
        <taxon>Clostridia</taxon>
        <taxon>Lachnospirales</taxon>
        <taxon>Lachnospiraceae</taxon>
        <taxon>Mediterraneibacter</taxon>
    </lineage>
</organism>
<dbReference type="PROSITE" id="PS50943">
    <property type="entry name" value="HTH_CROC1"/>
    <property type="match status" value="1"/>
</dbReference>
<dbReference type="Pfam" id="PF01381">
    <property type="entry name" value="HTH_3"/>
    <property type="match status" value="1"/>
</dbReference>
<sequence>MLKKNLSVRQVSIATGISKSTINRIANGEISPTADTLELLAKGLKVRISDLIDSPYQ</sequence>
<gene>
    <name evidence="2" type="ORF">OZZ16_14180</name>
</gene>
<dbReference type="SMART" id="SM00530">
    <property type="entry name" value="HTH_XRE"/>
    <property type="match status" value="1"/>
</dbReference>
<dbReference type="Proteomes" id="UP001076974">
    <property type="component" value="Unassembled WGS sequence"/>
</dbReference>
<accession>A0AAJ1GF17</accession>
<evidence type="ECO:0000313" key="3">
    <source>
        <dbReference type="Proteomes" id="UP001076974"/>
    </source>
</evidence>
<dbReference type="GO" id="GO:0003677">
    <property type="term" value="F:DNA binding"/>
    <property type="evidence" value="ECO:0007669"/>
    <property type="project" value="InterPro"/>
</dbReference>
<dbReference type="Gene3D" id="1.10.260.40">
    <property type="entry name" value="lambda repressor-like DNA-binding domains"/>
    <property type="match status" value="1"/>
</dbReference>
<dbReference type="InterPro" id="IPR010982">
    <property type="entry name" value="Lambda_DNA-bd_dom_sf"/>
</dbReference>
<name>A0AAJ1GF17_MEDGN</name>
<feature type="domain" description="HTH cro/C1-type" evidence="1">
    <location>
        <begin position="3"/>
        <end position="51"/>
    </location>
</feature>
<dbReference type="RefSeq" id="WP_242972139.1">
    <property type="nucleotide sequence ID" value="NZ_NIHO01000002.1"/>
</dbReference>
<dbReference type="InterPro" id="IPR001387">
    <property type="entry name" value="Cro/C1-type_HTH"/>
</dbReference>